<comment type="caution">
    <text evidence="3">The sequence shown here is derived from an EMBL/GenBank/DDBJ whole genome shotgun (WGS) entry which is preliminary data.</text>
</comment>
<organism evidence="3 4">
    <name type="scientific">Caerostris darwini</name>
    <dbReference type="NCBI Taxonomy" id="1538125"/>
    <lineage>
        <taxon>Eukaryota</taxon>
        <taxon>Metazoa</taxon>
        <taxon>Ecdysozoa</taxon>
        <taxon>Arthropoda</taxon>
        <taxon>Chelicerata</taxon>
        <taxon>Arachnida</taxon>
        <taxon>Araneae</taxon>
        <taxon>Araneomorphae</taxon>
        <taxon>Entelegynae</taxon>
        <taxon>Araneoidea</taxon>
        <taxon>Araneidae</taxon>
        <taxon>Caerostris</taxon>
    </lineage>
</organism>
<comment type="similarity">
    <text evidence="1">Belongs to the troponin I family.</text>
</comment>
<dbReference type="PANTHER" id="PTHR13738:SF1">
    <property type="entry name" value="TROPONIN I"/>
    <property type="match status" value="1"/>
</dbReference>
<dbReference type="InterPro" id="IPR050875">
    <property type="entry name" value="Troponin_I"/>
</dbReference>
<keyword evidence="2" id="KW-0175">Coiled coil</keyword>
<name>A0AAV4TLA3_9ARAC</name>
<dbReference type="AlphaFoldDB" id="A0AAV4TLA3"/>
<evidence type="ECO:0000313" key="4">
    <source>
        <dbReference type="Proteomes" id="UP001054837"/>
    </source>
</evidence>
<dbReference type="Proteomes" id="UP001054837">
    <property type="component" value="Unassembled WGS sequence"/>
</dbReference>
<proteinExistence type="inferred from homology"/>
<dbReference type="Pfam" id="PF00992">
    <property type="entry name" value="Troponin"/>
    <property type="match status" value="2"/>
</dbReference>
<dbReference type="EMBL" id="BPLQ01009685">
    <property type="protein sequence ID" value="GIY45984.1"/>
    <property type="molecule type" value="Genomic_DNA"/>
</dbReference>
<dbReference type="GO" id="GO:0006936">
    <property type="term" value="P:muscle contraction"/>
    <property type="evidence" value="ECO:0007669"/>
    <property type="project" value="TreeGrafter"/>
</dbReference>
<evidence type="ECO:0000256" key="2">
    <source>
        <dbReference type="SAM" id="Coils"/>
    </source>
</evidence>
<sequence>MKIRGICLPHIMLPYTITLREFLRCGTRVSHSSQLLGFLNLLWQVPLDLGPINDKSWPIKERKRVQEEKDRKKAEVRARLEAAAQAKKGGKKGFMTPARKKKLRTLLRKKAAEELKKEQERKAEERRRTINERCGPSKNLDGINEAALQAVCKEYYQRIMKLEDAKYDLEYAVRQKEFVVWVIRYVMHIIPAELMQICKELNDRIAKLESDKYDMEYDSRHKEYKINELNMQVNDLRGKFIKPPLKKVSRFEYGKFEKLMRAAKKADHSFRANLKSVGPSTKFKLDEDVKEAKPDWALGAKKGDNPEE</sequence>
<protein>
    <submittedName>
        <fullName evidence="3">Troponin I</fullName>
    </submittedName>
</protein>
<reference evidence="3 4" key="1">
    <citation type="submission" date="2021-06" db="EMBL/GenBank/DDBJ databases">
        <title>Caerostris darwini draft genome.</title>
        <authorList>
            <person name="Kono N."/>
            <person name="Arakawa K."/>
        </authorList>
    </citation>
    <scope>NUCLEOTIDE SEQUENCE [LARGE SCALE GENOMIC DNA]</scope>
</reference>
<gene>
    <name evidence="3" type="ORF">CDAR_539913</name>
</gene>
<feature type="coiled-coil region" evidence="2">
    <location>
        <begin position="103"/>
        <end position="132"/>
    </location>
</feature>
<evidence type="ECO:0000256" key="1">
    <source>
        <dbReference type="ARBA" id="ARBA00009930"/>
    </source>
</evidence>
<dbReference type="PANTHER" id="PTHR13738">
    <property type="entry name" value="TROPONIN I"/>
    <property type="match status" value="1"/>
</dbReference>
<keyword evidence="4" id="KW-1185">Reference proteome</keyword>
<accession>A0AAV4TLA3</accession>
<dbReference type="Gene3D" id="1.20.5.350">
    <property type="match status" value="2"/>
</dbReference>
<dbReference type="InterPro" id="IPR001978">
    <property type="entry name" value="Troponin"/>
</dbReference>
<dbReference type="GO" id="GO:0005861">
    <property type="term" value="C:troponin complex"/>
    <property type="evidence" value="ECO:0007669"/>
    <property type="project" value="InterPro"/>
</dbReference>
<dbReference type="SUPFAM" id="SSF90250">
    <property type="entry name" value="Troponin coil-coiled subunits"/>
    <property type="match status" value="2"/>
</dbReference>
<dbReference type="InterPro" id="IPR038077">
    <property type="entry name" value="Troponin_sf"/>
</dbReference>
<evidence type="ECO:0000313" key="3">
    <source>
        <dbReference type="EMBL" id="GIY45984.1"/>
    </source>
</evidence>